<dbReference type="PROSITE" id="PS00519">
    <property type="entry name" value="HTH_ASNC_1"/>
    <property type="match status" value="1"/>
</dbReference>
<dbReference type="PRINTS" id="PR00033">
    <property type="entry name" value="HTHASNC"/>
</dbReference>
<dbReference type="PROSITE" id="PS50956">
    <property type="entry name" value="HTH_ASNC_2"/>
    <property type="match status" value="1"/>
</dbReference>
<keyword evidence="3" id="KW-0804">Transcription</keyword>
<dbReference type="InterPro" id="IPR011008">
    <property type="entry name" value="Dimeric_a/b-barrel"/>
</dbReference>
<dbReference type="Gene3D" id="3.30.70.920">
    <property type="match status" value="1"/>
</dbReference>
<reference evidence="5 6" key="1">
    <citation type="submission" date="2020-04" db="EMBL/GenBank/DDBJ databases">
        <authorList>
            <person name="De Canck E."/>
        </authorList>
    </citation>
    <scope>NUCLEOTIDE SEQUENCE [LARGE SCALE GENOMIC DNA]</scope>
    <source>
        <strain evidence="5 6">LMG 3458</strain>
    </source>
</reference>
<evidence type="ECO:0000313" key="6">
    <source>
        <dbReference type="Proteomes" id="UP000494111"/>
    </source>
</evidence>
<dbReference type="Proteomes" id="UP000494111">
    <property type="component" value="Unassembled WGS sequence"/>
</dbReference>
<dbReference type="PANTHER" id="PTHR30154">
    <property type="entry name" value="LEUCINE-RESPONSIVE REGULATORY PROTEIN"/>
    <property type="match status" value="1"/>
</dbReference>
<dbReference type="GO" id="GO:0006355">
    <property type="term" value="P:regulation of DNA-templated transcription"/>
    <property type="evidence" value="ECO:0007669"/>
    <property type="project" value="UniProtKB-ARBA"/>
</dbReference>
<dbReference type="GO" id="GO:0005829">
    <property type="term" value="C:cytosol"/>
    <property type="evidence" value="ECO:0007669"/>
    <property type="project" value="TreeGrafter"/>
</dbReference>
<organism evidence="5 6">
    <name type="scientific">Achromobacter deleyi</name>
    <dbReference type="NCBI Taxonomy" id="1353891"/>
    <lineage>
        <taxon>Bacteria</taxon>
        <taxon>Pseudomonadati</taxon>
        <taxon>Pseudomonadota</taxon>
        <taxon>Betaproteobacteria</taxon>
        <taxon>Burkholderiales</taxon>
        <taxon>Alcaligenaceae</taxon>
        <taxon>Achromobacter</taxon>
    </lineage>
</organism>
<dbReference type="Pfam" id="PF13412">
    <property type="entry name" value="HTH_24"/>
    <property type="match status" value="1"/>
</dbReference>
<keyword evidence="2" id="KW-0238">DNA-binding</keyword>
<proteinExistence type="predicted"/>
<dbReference type="EMBL" id="CADIJO010000017">
    <property type="protein sequence ID" value="CAB3725636.1"/>
    <property type="molecule type" value="Genomic_DNA"/>
</dbReference>
<sequence length="160" mass="17797">MPKRELDAYDRRILEALQKNGRLTNVELAEQIGLSPSPCLRRVRLMEEAGVIQGYEARLAPDEVGLGLTVFVGVKVERHHERDAAQFRQEVSALPEVVAAHLVSGESDFLLQVVVPDLRAYETFLLGTLLKLTGVKDIRSNFAIQTVKPHGPLPLDHLGR</sequence>
<gene>
    <name evidence="5" type="primary">lrp_10</name>
    <name evidence="5" type="ORF">LMG3458_04372</name>
</gene>
<dbReference type="FunFam" id="1.10.10.10:FF:000440">
    <property type="entry name" value="AsnC family transcriptional regulator"/>
    <property type="match status" value="1"/>
</dbReference>
<dbReference type="AlphaFoldDB" id="A0A6S7ACK1"/>
<dbReference type="CDD" id="cd00090">
    <property type="entry name" value="HTH_ARSR"/>
    <property type="match status" value="1"/>
</dbReference>
<dbReference type="InterPro" id="IPR000485">
    <property type="entry name" value="AsnC-type_HTH_dom"/>
</dbReference>
<dbReference type="Gene3D" id="1.10.10.10">
    <property type="entry name" value="Winged helix-like DNA-binding domain superfamily/Winged helix DNA-binding domain"/>
    <property type="match status" value="1"/>
</dbReference>
<dbReference type="SMART" id="SM00344">
    <property type="entry name" value="HTH_ASNC"/>
    <property type="match status" value="1"/>
</dbReference>
<dbReference type="GO" id="GO:0043565">
    <property type="term" value="F:sequence-specific DNA binding"/>
    <property type="evidence" value="ECO:0007669"/>
    <property type="project" value="InterPro"/>
</dbReference>
<protein>
    <submittedName>
        <fullName evidence="5">Leucine-responsive regulatory protein</fullName>
    </submittedName>
</protein>
<keyword evidence="1" id="KW-0805">Transcription regulation</keyword>
<dbReference type="RefSeq" id="WP_175194931.1">
    <property type="nucleotide sequence ID" value="NZ_CADIJO010000017.1"/>
</dbReference>
<name>A0A6S7ACK1_9BURK</name>
<dbReference type="InterPro" id="IPR036390">
    <property type="entry name" value="WH_DNA-bd_sf"/>
</dbReference>
<dbReference type="InterPro" id="IPR036388">
    <property type="entry name" value="WH-like_DNA-bd_sf"/>
</dbReference>
<dbReference type="SUPFAM" id="SSF46785">
    <property type="entry name" value="Winged helix' DNA-binding domain"/>
    <property type="match status" value="1"/>
</dbReference>
<dbReference type="PANTHER" id="PTHR30154:SF34">
    <property type="entry name" value="TRANSCRIPTIONAL REGULATOR AZLB"/>
    <property type="match status" value="1"/>
</dbReference>
<dbReference type="InterPro" id="IPR011991">
    <property type="entry name" value="ArsR-like_HTH"/>
</dbReference>
<evidence type="ECO:0000313" key="5">
    <source>
        <dbReference type="EMBL" id="CAB3725636.1"/>
    </source>
</evidence>
<dbReference type="GO" id="GO:0043200">
    <property type="term" value="P:response to amino acid"/>
    <property type="evidence" value="ECO:0007669"/>
    <property type="project" value="TreeGrafter"/>
</dbReference>
<evidence type="ECO:0000256" key="2">
    <source>
        <dbReference type="ARBA" id="ARBA00023125"/>
    </source>
</evidence>
<evidence type="ECO:0000256" key="3">
    <source>
        <dbReference type="ARBA" id="ARBA00023163"/>
    </source>
</evidence>
<feature type="domain" description="HTH asnC-type" evidence="4">
    <location>
        <begin position="6"/>
        <end position="67"/>
    </location>
</feature>
<dbReference type="Pfam" id="PF01037">
    <property type="entry name" value="AsnC_trans_reg"/>
    <property type="match status" value="1"/>
</dbReference>
<dbReference type="InterPro" id="IPR019887">
    <property type="entry name" value="Tscrpt_reg_AsnC/Lrp_C"/>
</dbReference>
<dbReference type="InterPro" id="IPR019888">
    <property type="entry name" value="Tscrpt_reg_AsnC-like"/>
</dbReference>
<dbReference type="SUPFAM" id="SSF54909">
    <property type="entry name" value="Dimeric alpha+beta barrel"/>
    <property type="match status" value="1"/>
</dbReference>
<dbReference type="InterPro" id="IPR019885">
    <property type="entry name" value="Tscrpt_reg_HTH_AsnC-type_CS"/>
</dbReference>
<evidence type="ECO:0000259" key="4">
    <source>
        <dbReference type="PROSITE" id="PS50956"/>
    </source>
</evidence>
<accession>A0A6S7ACK1</accession>
<evidence type="ECO:0000256" key="1">
    <source>
        <dbReference type="ARBA" id="ARBA00023015"/>
    </source>
</evidence>